<evidence type="ECO:0000256" key="1">
    <source>
        <dbReference type="SAM" id="Phobius"/>
    </source>
</evidence>
<feature type="transmembrane region" description="Helical" evidence="1">
    <location>
        <begin position="32"/>
        <end position="50"/>
    </location>
</feature>
<evidence type="ECO:0000313" key="2">
    <source>
        <dbReference type="Proteomes" id="UP000050741"/>
    </source>
</evidence>
<reference evidence="3" key="2">
    <citation type="submission" date="2016-06" db="UniProtKB">
        <authorList>
            <consortium name="WormBaseParasite"/>
        </authorList>
    </citation>
    <scope>IDENTIFICATION</scope>
</reference>
<keyword evidence="1" id="KW-1133">Transmembrane helix</keyword>
<evidence type="ECO:0000313" key="3">
    <source>
        <dbReference type="WBParaSite" id="GPLIN_000151400"/>
    </source>
</evidence>
<organism evidence="2 3">
    <name type="scientific">Globodera pallida</name>
    <name type="common">Potato cyst nematode worm</name>
    <name type="synonym">Heterodera pallida</name>
    <dbReference type="NCBI Taxonomy" id="36090"/>
    <lineage>
        <taxon>Eukaryota</taxon>
        <taxon>Metazoa</taxon>
        <taxon>Ecdysozoa</taxon>
        <taxon>Nematoda</taxon>
        <taxon>Chromadorea</taxon>
        <taxon>Rhabditida</taxon>
        <taxon>Tylenchina</taxon>
        <taxon>Tylenchomorpha</taxon>
        <taxon>Tylenchoidea</taxon>
        <taxon>Heteroderidae</taxon>
        <taxon>Heteroderinae</taxon>
        <taxon>Globodera</taxon>
    </lineage>
</organism>
<dbReference type="Proteomes" id="UP000050741">
    <property type="component" value="Unassembled WGS sequence"/>
</dbReference>
<dbReference type="WBParaSite" id="GPLIN_000151400">
    <property type="protein sequence ID" value="GPLIN_000151400"/>
    <property type="gene ID" value="GPLIN_000151400"/>
</dbReference>
<keyword evidence="2" id="KW-1185">Reference proteome</keyword>
<keyword evidence="1" id="KW-0812">Transmembrane</keyword>
<name>A0A183BLM9_GLOPA</name>
<keyword evidence="1" id="KW-0472">Membrane</keyword>
<dbReference type="AlphaFoldDB" id="A0A183BLM9"/>
<protein>
    <submittedName>
        <fullName evidence="3">Secreted protein</fullName>
    </submittedName>
</protein>
<sequence>MNLVEGKACTKCVSGWVHCSRPNPVAPFHPTLFFFFCGVLSVEFAFRNLLLLRGLNNAASASDSSFAEKVASVFRDSDGFRGGFRGDIWS</sequence>
<reference evidence="2" key="1">
    <citation type="submission" date="2014-05" db="EMBL/GenBank/DDBJ databases">
        <title>The genome and life-stage specific transcriptomes of Globodera pallida elucidate key aspects of plant parasitism by a cyst nematode.</title>
        <authorList>
            <person name="Cotton J.A."/>
            <person name="Lilley C.J."/>
            <person name="Jones L.M."/>
            <person name="Kikuchi T."/>
            <person name="Reid A.J."/>
            <person name="Thorpe P."/>
            <person name="Tsai I.J."/>
            <person name="Beasley H."/>
            <person name="Blok V."/>
            <person name="Cock P.J.A."/>
            <person name="Van den Akker S.E."/>
            <person name="Holroyd N."/>
            <person name="Hunt M."/>
            <person name="Mantelin S."/>
            <person name="Naghra H."/>
            <person name="Pain A."/>
            <person name="Palomares-Rius J.E."/>
            <person name="Zarowiecki M."/>
            <person name="Berriman M."/>
            <person name="Jones J.T."/>
            <person name="Urwin P.E."/>
        </authorList>
    </citation>
    <scope>NUCLEOTIDE SEQUENCE [LARGE SCALE GENOMIC DNA]</scope>
    <source>
        <strain evidence="2">Lindley</strain>
    </source>
</reference>
<accession>A0A183BLM9</accession>
<proteinExistence type="predicted"/>